<accession>A0A7K0CRJ8</accession>
<sequence>MLDEAFLDTPDALTRADGRGLLLAVAESGARVRTAARAAAESGLTALRPDGRPRSLLLAGPCPSTYCAADLLSALLGGACQAVALDAYGADADPAALRWTLPGWAGPQDLLLTVTGYGREPGLEALVEQAYRRGMSVVAVAPAGSSLTDTVGTTHGMTLPMIQRTTAEPGAEPEAPGTLWAIMTPLLALTDRLGLLTAPPKALEEIADRLDTVAARCGPATATYDNPAKTLATELAEALPLLWSTGPLSGATARHLATTLTAVAGRPALAAALPHALQVHGPLLAGPQAEDPDDFFRDRVDEAEPLLPRVVLLHDAEPTGANPAPAARALAHGRGTPLSEIEPAGGGPLQIAAELIALADFTAVYLSLASSDH</sequence>
<protein>
    <recommendedName>
        <fullName evidence="3">Bifunctional glucose-6-phosphate/mannose-6-phosphate isomerase C-terminal domain-containing protein</fullName>
    </recommendedName>
</protein>
<evidence type="ECO:0000313" key="5">
    <source>
        <dbReference type="Proteomes" id="UP000466345"/>
    </source>
</evidence>
<feature type="domain" description="Bifunctional glucose-6-phosphate/mannose-6-phosphate isomerase C-terminal" evidence="3">
    <location>
        <begin position="225"/>
        <end position="369"/>
    </location>
</feature>
<dbReference type="GO" id="GO:0004476">
    <property type="term" value="F:mannose-6-phosphate isomerase activity"/>
    <property type="evidence" value="ECO:0007669"/>
    <property type="project" value="InterPro"/>
</dbReference>
<dbReference type="InterPro" id="IPR046348">
    <property type="entry name" value="SIS_dom_sf"/>
</dbReference>
<dbReference type="GO" id="GO:0004347">
    <property type="term" value="F:glucose-6-phosphate isomerase activity"/>
    <property type="evidence" value="ECO:0007669"/>
    <property type="project" value="InterPro"/>
</dbReference>
<keyword evidence="2" id="KW-0413">Isomerase</keyword>
<dbReference type="GO" id="GO:0097367">
    <property type="term" value="F:carbohydrate derivative binding"/>
    <property type="evidence" value="ECO:0007669"/>
    <property type="project" value="InterPro"/>
</dbReference>
<dbReference type="SUPFAM" id="SSF53697">
    <property type="entry name" value="SIS domain"/>
    <property type="match status" value="1"/>
</dbReference>
<dbReference type="Gene3D" id="3.40.50.10490">
    <property type="entry name" value="Glucose-6-phosphate isomerase like protein, domain 1"/>
    <property type="match status" value="1"/>
</dbReference>
<dbReference type="GO" id="GO:1901135">
    <property type="term" value="P:carbohydrate derivative metabolic process"/>
    <property type="evidence" value="ECO:0007669"/>
    <property type="project" value="InterPro"/>
</dbReference>
<gene>
    <name evidence="4" type="ORF">SRB5_62530</name>
</gene>
<dbReference type="RefSeq" id="WP_153456851.1">
    <property type="nucleotide sequence ID" value="NZ_WEGJ01000044.1"/>
</dbReference>
<dbReference type="AlphaFoldDB" id="A0A7K0CRJ8"/>
<dbReference type="EMBL" id="WEGJ01000044">
    <property type="protein sequence ID" value="MQY16061.1"/>
    <property type="molecule type" value="Genomic_DNA"/>
</dbReference>
<evidence type="ECO:0000259" key="3">
    <source>
        <dbReference type="Pfam" id="PF10432"/>
    </source>
</evidence>
<dbReference type="GO" id="GO:0005975">
    <property type="term" value="P:carbohydrate metabolic process"/>
    <property type="evidence" value="ECO:0007669"/>
    <property type="project" value="InterPro"/>
</dbReference>
<evidence type="ECO:0000256" key="2">
    <source>
        <dbReference type="ARBA" id="ARBA00023235"/>
    </source>
</evidence>
<dbReference type="InterPro" id="IPR019490">
    <property type="entry name" value="Glu6P/Mann6P_isomerase_C"/>
</dbReference>
<dbReference type="Proteomes" id="UP000466345">
    <property type="component" value="Unassembled WGS sequence"/>
</dbReference>
<keyword evidence="5" id="KW-1185">Reference proteome</keyword>
<evidence type="ECO:0000256" key="1">
    <source>
        <dbReference type="ARBA" id="ARBA00010523"/>
    </source>
</evidence>
<dbReference type="Pfam" id="PF10432">
    <property type="entry name" value="bact-PGI_C"/>
    <property type="match status" value="1"/>
</dbReference>
<name>A0A7K0CRJ8_9ACTN</name>
<proteinExistence type="inferred from homology"/>
<reference evidence="4 5" key="1">
    <citation type="submission" date="2019-10" db="EMBL/GenBank/DDBJ databases">
        <title>Streptomyces smaragdinus sp. nov. and Streptomyces fabii sp. nov., isolated from the gut of fungus growing-termite Macrotermes natalensis.</title>
        <authorList>
            <person name="Schwitalla J."/>
            <person name="Benndorf R."/>
            <person name="Martin K."/>
            <person name="De Beer W."/>
            <person name="Kaster A.-K."/>
            <person name="Vollmers J."/>
            <person name="Poulsen M."/>
            <person name="Beemelmanns C."/>
        </authorList>
    </citation>
    <scope>NUCLEOTIDE SEQUENCE [LARGE SCALE GENOMIC DNA]</scope>
    <source>
        <strain evidence="4 5">RB5</strain>
    </source>
</reference>
<dbReference type="OrthoDB" id="5241724at2"/>
<evidence type="ECO:0000313" key="4">
    <source>
        <dbReference type="EMBL" id="MQY16061.1"/>
    </source>
</evidence>
<comment type="similarity">
    <text evidence="1">Belongs to the PGI/PMI family.</text>
</comment>
<comment type="caution">
    <text evidence="4">The sequence shown here is derived from an EMBL/GenBank/DDBJ whole genome shotgun (WGS) entry which is preliminary data.</text>
</comment>
<organism evidence="4 5">
    <name type="scientific">Streptomyces smaragdinus</name>
    <dbReference type="NCBI Taxonomy" id="2585196"/>
    <lineage>
        <taxon>Bacteria</taxon>
        <taxon>Bacillati</taxon>
        <taxon>Actinomycetota</taxon>
        <taxon>Actinomycetes</taxon>
        <taxon>Kitasatosporales</taxon>
        <taxon>Streptomycetaceae</taxon>
        <taxon>Streptomyces</taxon>
    </lineage>
</organism>